<keyword evidence="3" id="KW-0159">Chromosome partition</keyword>
<dbReference type="GO" id="GO:0051301">
    <property type="term" value="P:cell division"/>
    <property type="evidence" value="ECO:0007669"/>
    <property type="project" value="UniProtKB-KW"/>
</dbReference>
<keyword evidence="4" id="KW-0131">Cell cycle</keyword>
<feature type="compositionally biased region" description="Basic and acidic residues" evidence="5">
    <location>
        <begin position="225"/>
        <end position="235"/>
    </location>
</feature>
<dbReference type="AlphaFoldDB" id="A0A1F4U4A1"/>
<dbReference type="InterPro" id="IPR005234">
    <property type="entry name" value="ScpB_csome_segregation"/>
</dbReference>
<evidence type="ECO:0000313" key="6">
    <source>
        <dbReference type="EMBL" id="OGC39123.1"/>
    </source>
</evidence>
<evidence type="ECO:0000256" key="1">
    <source>
        <dbReference type="ARBA" id="ARBA00022490"/>
    </source>
</evidence>
<evidence type="ECO:0000256" key="3">
    <source>
        <dbReference type="ARBA" id="ARBA00022829"/>
    </source>
</evidence>
<evidence type="ECO:0000256" key="4">
    <source>
        <dbReference type="ARBA" id="ARBA00023306"/>
    </source>
</evidence>
<dbReference type="Proteomes" id="UP000177025">
    <property type="component" value="Unassembled WGS sequence"/>
</dbReference>
<dbReference type="Pfam" id="PF04079">
    <property type="entry name" value="SMC_ScpB"/>
    <property type="match status" value="1"/>
</dbReference>
<reference evidence="6 7" key="1">
    <citation type="journal article" date="2016" name="Nat. Commun.">
        <title>Thousands of microbial genomes shed light on interconnected biogeochemical processes in an aquifer system.</title>
        <authorList>
            <person name="Anantharaman K."/>
            <person name="Brown C.T."/>
            <person name="Hug L.A."/>
            <person name="Sharon I."/>
            <person name="Castelle C.J."/>
            <person name="Probst A.J."/>
            <person name="Thomas B.C."/>
            <person name="Singh A."/>
            <person name="Wilkins M.J."/>
            <person name="Karaoz U."/>
            <person name="Brodie E.L."/>
            <person name="Williams K.H."/>
            <person name="Hubbard S.S."/>
            <person name="Banfield J.F."/>
        </authorList>
    </citation>
    <scope>NUCLEOTIDE SEQUENCE [LARGE SCALE GENOMIC DNA]</scope>
</reference>
<name>A0A1F4U4A1_UNCW3</name>
<dbReference type="PANTHER" id="PTHR34298">
    <property type="entry name" value="SEGREGATION AND CONDENSATION PROTEIN B"/>
    <property type="match status" value="1"/>
</dbReference>
<evidence type="ECO:0000256" key="2">
    <source>
        <dbReference type="ARBA" id="ARBA00022618"/>
    </source>
</evidence>
<evidence type="ECO:0000313" key="7">
    <source>
        <dbReference type="Proteomes" id="UP000177025"/>
    </source>
</evidence>
<dbReference type="InterPro" id="IPR036388">
    <property type="entry name" value="WH-like_DNA-bd_sf"/>
</dbReference>
<dbReference type="SUPFAM" id="SSF46785">
    <property type="entry name" value="Winged helix' DNA-binding domain"/>
    <property type="match status" value="2"/>
</dbReference>
<dbReference type="GO" id="GO:0051304">
    <property type="term" value="P:chromosome separation"/>
    <property type="evidence" value="ECO:0007669"/>
    <property type="project" value="InterPro"/>
</dbReference>
<dbReference type="PANTHER" id="PTHR34298:SF2">
    <property type="entry name" value="SEGREGATION AND CONDENSATION PROTEIN B"/>
    <property type="match status" value="1"/>
</dbReference>
<accession>A0A1F4U4A1</accession>
<feature type="compositionally biased region" description="Acidic residues" evidence="5">
    <location>
        <begin position="236"/>
        <end position="250"/>
    </location>
</feature>
<dbReference type="EMBL" id="MEUM01000150">
    <property type="protein sequence ID" value="OGC39123.1"/>
    <property type="molecule type" value="Genomic_DNA"/>
</dbReference>
<organism evidence="6 7">
    <name type="scientific">candidate division WOR-3 bacterium RBG_13_43_14</name>
    <dbReference type="NCBI Taxonomy" id="1802590"/>
    <lineage>
        <taxon>Bacteria</taxon>
        <taxon>Bacteria division WOR-3</taxon>
    </lineage>
</organism>
<keyword evidence="2" id="KW-0132">Cell division</keyword>
<protein>
    <submittedName>
        <fullName evidence="6">SMC-Scp complex subunit ScpB</fullName>
    </submittedName>
</protein>
<dbReference type="InterPro" id="IPR036390">
    <property type="entry name" value="WH_DNA-bd_sf"/>
</dbReference>
<feature type="region of interest" description="Disordered" evidence="5">
    <location>
        <begin position="182"/>
        <end position="250"/>
    </location>
</feature>
<dbReference type="Gene3D" id="1.10.10.10">
    <property type="entry name" value="Winged helix-like DNA-binding domain superfamily/Winged helix DNA-binding domain"/>
    <property type="match status" value="2"/>
</dbReference>
<gene>
    <name evidence="6" type="ORF">A2Y85_02025</name>
</gene>
<dbReference type="NCBIfam" id="TIGR00281">
    <property type="entry name" value="SMC-Scp complex subunit ScpB"/>
    <property type="match status" value="1"/>
</dbReference>
<sequence length="250" mass="28551">MNELNDNNQTSHRSIIEALLIAIDTPLSMAKIMEITNLPEENIRKLIDELNLEYRDSNRSFEIKEIAGGFQIYTLPEYALWVGALHDRKSKLSRAALETLAIIAYHQPITRAEIEKVRGVDSTYMLEILLQKSLIKTCGRLPIPGRPIKYGTTREFLRYFGIKDLSEMPREEDFAVNIETAADDMALPTTEPGISAEPTEEKIPEPQTADENGKDLDDMDFDEQGIDRDQEKKEEIDEDTDLDDDDFENI</sequence>
<keyword evidence="1" id="KW-0963">Cytoplasm</keyword>
<proteinExistence type="predicted"/>
<evidence type="ECO:0000256" key="5">
    <source>
        <dbReference type="SAM" id="MobiDB-lite"/>
    </source>
</evidence>
<comment type="caution">
    <text evidence="6">The sequence shown here is derived from an EMBL/GenBank/DDBJ whole genome shotgun (WGS) entry which is preliminary data.</text>
</comment>